<gene>
    <name evidence="1" type="ordered locus">Tery_4658</name>
</gene>
<proteinExistence type="predicted"/>
<sequence length="109" mass="12473">MLKLSNVKRLSMTISIQPVSTSEQLNLCYQMQTAIFHHELNLLGMQIPDNYDRLSLYVQIIDSKVVVGTYRIVPNTSLGLPIEETGFNFNQIDQNKVCEMSRLVLVKEN</sequence>
<dbReference type="AlphaFoldDB" id="Q10VU7"/>
<name>Q10VU7_TRIEI</name>
<dbReference type="Gene3D" id="3.40.630.30">
    <property type="match status" value="1"/>
</dbReference>
<dbReference type="InterPro" id="IPR016181">
    <property type="entry name" value="Acyl_CoA_acyltransferase"/>
</dbReference>
<reference evidence="1" key="1">
    <citation type="submission" date="2006-06" db="EMBL/GenBank/DDBJ databases">
        <title>Complete sequence of Trichodesmium erythraeum IMS101.</title>
        <authorList>
            <consortium name="US DOE Joint Genome Institute"/>
            <person name="Copeland A."/>
            <person name="Lucas S."/>
            <person name="Lapidus A."/>
            <person name="Barry K."/>
            <person name="Detter J.C."/>
            <person name="Glavina del Rio T."/>
            <person name="Hammon N."/>
            <person name="Israni S."/>
            <person name="Dalin E."/>
            <person name="Tice H."/>
            <person name="Pitluck S."/>
            <person name="Kiss H."/>
            <person name="Munk A.C."/>
            <person name="Brettin T."/>
            <person name="Bruce D."/>
            <person name="Han C."/>
            <person name="Tapia R."/>
            <person name="Gilna P."/>
            <person name="Schmutz J."/>
            <person name="Larimer F."/>
            <person name="Land M."/>
            <person name="Hauser L."/>
            <person name="Kyrpides N."/>
            <person name="Kim E."/>
            <person name="Richardson P."/>
        </authorList>
    </citation>
    <scope>NUCLEOTIDE SEQUENCE [LARGE SCALE GENOMIC DNA]</scope>
    <source>
        <strain evidence="1">IMS101</strain>
    </source>
</reference>
<dbReference type="eggNOG" id="ENOG503432D">
    <property type="taxonomic scope" value="Bacteria"/>
</dbReference>
<evidence type="ECO:0000313" key="1">
    <source>
        <dbReference type="EMBL" id="ABG53627.1"/>
    </source>
</evidence>
<protein>
    <recommendedName>
        <fullName evidence="2">GCN5-related N-acetyltransferase</fullName>
    </recommendedName>
</protein>
<dbReference type="HOGENOM" id="CLU_2182813_0_0_3"/>
<evidence type="ECO:0008006" key="2">
    <source>
        <dbReference type="Google" id="ProtNLM"/>
    </source>
</evidence>
<dbReference type="SUPFAM" id="SSF55729">
    <property type="entry name" value="Acyl-CoA N-acyltransferases (Nat)"/>
    <property type="match status" value="1"/>
</dbReference>
<accession>Q10VU7</accession>
<dbReference type="KEGG" id="ter:Tery_4658"/>
<dbReference type="EMBL" id="CP000393">
    <property type="protein sequence ID" value="ABG53627.1"/>
    <property type="molecule type" value="Genomic_DNA"/>
</dbReference>
<organism evidence="1">
    <name type="scientific">Trichodesmium erythraeum (strain IMS101)</name>
    <dbReference type="NCBI Taxonomy" id="203124"/>
    <lineage>
        <taxon>Bacteria</taxon>
        <taxon>Bacillati</taxon>
        <taxon>Cyanobacteriota</taxon>
        <taxon>Cyanophyceae</taxon>
        <taxon>Oscillatoriophycideae</taxon>
        <taxon>Oscillatoriales</taxon>
        <taxon>Microcoleaceae</taxon>
        <taxon>Trichodesmium</taxon>
    </lineage>
</organism>
<dbReference type="Pfam" id="PF13444">
    <property type="entry name" value="Acetyltransf_5"/>
    <property type="match status" value="1"/>
</dbReference>